<feature type="compositionally biased region" description="Low complexity" evidence="8">
    <location>
        <begin position="131"/>
        <end position="148"/>
    </location>
</feature>
<dbReference type="GO" id="GO:0071555">
    <property type="term" value="P:cell wall organization"/>
    <property type="evidence" value="ECO:0007669"/>
    <property type="project" value="UniProtKB-UniRule"/>
</dbReference>
<dbReference type="GO" id="GO:0004180">
    <property type="term" value="F:carboxypeptidase activity"/>
    <property type="evidence" value="ECO:0007669"/>
    <property type="project" value="UniProtKB-ARBA"/>
</dbReference>
<dbReference type="AlphaFoldDB" id="A0A2D2CV16"/>
<dbReference type="STRING" id="595536.GCA_000178815_00890"/>
<evidence type="ECO:0000256" key="7">
    <source>
        <dbReference type="PROSITE-ProRule" id="PRU01373"/>
    </source>
</evidence>
<dbReference type="PANTHER" id="PTHR36699">
    <property type="entry name" value="LD-TRANSPEPTIDASE"/>
    <property type="match status" value="1"/>
</dbReference>
<evidence type="ECO:0000256" key="5">
    <source>
        <dbReference type="ARBA" id="ARBA00022984"/>
    </source>
</evidence>
<evidence type="ECO:0000256" key="1">
    <source>
        <dbReference type="ARBA" id="ARBA00004752"/>
    </source>
</evidence>
<dbReference type="InterPro" id="IPR005490">
    <property type="entry name" value="LD_TPept_cat_dom"/>
</dbReference>
<gene>
    <name evidence="11" type="ORF">CQW49_00265</name>
</gene>
<evidence type="ECO:0000313" key="12">
    <source>
        <dbReference type="Proteomes" id="UP000230709"/>
    </source>
</evidence>
<dbReference type="PANTHER" id="PTHR36699:SF1">
    <property type="entry name" value="L,D-TRANSPEPTIDASE YAFK-RELATED"/>
    <property type="match status" value="1"/>
</dbReference>
<keyword evidence="4 7" id="KW-0133">Cell shape</keyword>
<dbReference type="InterPro" id="IPR038063">
    <property type="entry name" value="Transpep_catalytic_dom"/>
</dbReference>
<comment type="pathway">
    <text evidence="1 7">Cell wall biogenesis; peptidoglycan biosynthesis.</text>
</comment>
<keyword evidence="9" id="KW-0732">Signal</keyword>
<evidence type="ECO:0000256" key="3">
    <source>
        <dbReference type="ARBA" id="ARBA00022679"/>
    </source>
</evidence>
<feature type="chain" id="PRO_5013911084" description="L,D-TPase catalytic domain-containing protein" evidence="9">
    <location>
        <begin position="23"/>
        <end position="387"/>
    </location>
</feature>
<dbReference type="Pfam" id="PF03734">
    <property type="entry name" value="YkuD"/>
    <property type="match status" value="1"/>
</dbReference>
<comment type="similarity">
    <text evidence="2">Belongs to the YkuD family.</text>
</comment>
<feature type="active site" description="Nucleophile" evidence="7">
    <location>
        <position position="282"/>
    </location>
</feature>
<feature type="active site" description="Proton donor/acceptor" evidence="7">
    <location>
        <position position="274"/>
    </location>
</feature>
<accession>A0A2D2CV16</accession>
<dbReference type="SUPFAM" id="SSF141523">
    <property type="entry name" value="L,D-transpeptidase catalytic domain-like"/>
    <property type="match status" value="1"/>
</dbReference>
<feature type="signal peptide" evidence="9">
    <location>
        <begin position="1"/>
        <end position="22"/>
    </location>
</feature>
<dbReference type="CDD" id="cd16913">
    <property type="entry name" value="YkuD_like"/>
    <property type="match status" value="1"/>
</dbReference>
<dbReference type="UniPathway" id="UPA00219"/>
<organism evidence="11 12">
    <name type="scientific">Methylosinus trichosporium (strain ATCC 35070 / NCIMB 11131 / UNIQEM 75 / OB3b)</name>
    <dbReference type="NCBI Taxonomy" id="595536"/>
    <lineage>
        <taxon>Bacteria</taxon>
        <taxon>Pseudomonadati</taxon>
        <taxon>Pseudomonadota</taxon>
        <taxon>Alphaproteobacteria</taxon>
        <taxon>Hyphomicrobiales</taxon>
        <taxon>Methylocystaceae</taxon>
        <taxon>Methylosinus</taxon>
    </lineage>
</organism>
<evidence type="ECO:0000313" key="11">
    <source>
        <dbReference type="EMBL" id="ATQ66499.1"/>
    </source>
</evidence>
<evidence type="ECO:0000256" key="6">
    <source>
        <dbReference type="ARBA" id="ARBA00023316"/>
    </source>
</evidence>
<feature type="region of interest" description="Disordered" evidence="8">
    <location>
        <begin position="123"/>
        <end position="148"/>
    </location>
</feature>
<keyword evidence="12" id="KW-1185">Reference proteome</keyword>
<evidence type="ECO:0000256" key="2">
    <source>
        <dbReference type="ARBA" id="ARBA00005992"/>
    </source>
</evidence>
<name>A0A2D2CV16_METT3</name>
<keyword evidence="5 7" id="KW-0573">Peptidoglycan synthesis</keyword>
<reference evidence="12" key="1">
    <citation type="submission" date="2017-10" db="EMBL/GenBank/DDBJ databases">
        <title>Completed PacBio SMRT sequence of Methylosinus trichosporium OB3b reveals presence of a third large plasmid.</title>
        <authorList>
            <person name="Charles T.C."/>
            <person name="Lynch M.D.J."/>
            <person name="Heil J.R."/>
            <person name="Cheng J."/>
        </authorList>
    </citation>
    <scope>NUCLEOTIDE SEQUENCE [LARGE SCALE GENOMIC DNA]</scope>
    <source>
        <strain evidence="12">OB3b</strain>
    </source>
</reference>
<dbReference type="GO" id="GO:0008360">
    <property type="term" value="P:regulation of cell shape"/>
    <property type="evidence" value="ECO:0007669"/>
    <property type="project" value="UniProtKB-UniRule"/>
</dbReference>
<dbReference type="PROSITE" id="PS52029">
    <property type="entry name" value="LD_TPASE"/>
    <property type="match status" value="1"/>
</dbReference>
<evidence type="ECO:0000256" key="9">
    <source>
        <dbReference type="SAM" id="SignalP"/>
    </source>
</evidence>
<keyword evidence="6 7" id="KW-0961">Cell wall biogenesis/degradation</keyword>
<dbReference type="GO" id="GO:0016740">
    <property type="term" value="F:transferase activity"/>
    <property type="evidence" value="ECO:0007669"/>
    <property type="project" value="UniProtKB-KW"/>
</dbReference>
<dbReference type="GO" id="GO:0009252">
    <property type="term" value="P:peptidoglycan biosynthetic process"/>
    <property type="evidence" value="ECO:0007669"/>
    <property type="project" value="UniProtKB-UniPathway"/>
</dbReference>
<evidence type="ECO:0000256" key="8">
    <source>
        <dbReference type="SAM" id="MobiDB-lite"/>
    </source>
</evidence>
<proteinExistence type="inferred from homology"/>
<evidence type="ECO:0000259" key="10">
    <source>
        <dbReference type="PROSITE" id="PS52029"/>
    </source>
</evidence>
<keyword evidence="3" id="KW-0808">Transferase</keyword>
<feature type="domain" description="L,D-TPase catalytic" evidence="10">
    <location>
        <begin position="183"/>
        <end position="313"/>
    </location>
</feature>
<protein>
    <recommendedName>
        <fullName evidence="10">L,D-TPase catalytic domain-containing protein</fullName>
    </recommendedName>
</protein>
<dbReference type="RefSeq" id="WP_003611257.1">
    <property type="nucleotide sequence ID" value="NZ_ADVE02000001.1"/>
</dbReference>
<dbReference type="KEGG" id="mtw:CQW49_00265"/>
<evidence type="ECO:0000256" key="4">
    <source>
        <dbReference type="ARBA" id="ARBA00022960"/>
    </source>
</evidence>
<sequence length="387" mass="41859">MRTSKPRFFLLAAALSFGLVEACMFAALAWNAPTADTGVAVVPRSSPETALATSRLVGAPAGALLQNLASRRPTPTPLEQPQTAVAALARVDAPTDVAAPLPPPRPMEYASLGAIEVIAPEPPLRPREFGPASSAPFAEAAPPQEAAAAPAPTISLASLLPTSDSPGPLQRREDGNFRLGAAAYVRIFKKEGELELWLKRDGRYSLYKTYPICKWSGRLGPKLRSGDYQSPEGFYSVSARQLHPSSAYHRAFNIGFPNAYDRQNGRTGGALMVHGACKSVGCFAMTDKVIEEIYGVVEAALRAGQHEVPVHIFPFRMTEEALAKETRGDWSTFWAVPPEYQQWTAFWQNLKEGYDLFERTGEPPTAYACGARYGFAADGACTRIAGW</sequence>
<dbReference type="EMBL" id="CP023737">
    <property type="protein sequence ID" value="ATQ66499.1"/>
    <property type="molecule type" value="Genomic_DNA"/>
</dbReference>
<dbReference type="Proteomes" id="UP000230709">
    <property type="component" value="Chromosome"/>
</dbReference>